<evidence type="ECO:0000256" key="3">
    <source>
        <dbReference type="ARBA" id="ARBA00050326"/>
    </source>
</evidence>
<name>A0A2T2XHP0_9FIRM</name>
<dbReference type="PANTHER" id="PTHR11699">
    <property type="entry name" value="ALDEHYDE DEHYDROGENASE-RELATED"/>
    <property type="match status" value="1"/>
</dbReference>
<dbReference type="AlphaFoldDB" id="A0A2T2XHP0"/>
<evidence type="ECO:0000256" key="8">
    <source>
        <dbReference type="RuleBase" id="RU003345"/>
    </source>
</evidence>
<evidence type="ECO:0000256" key="7">
    <source>
        <dbReference type="PROSITE-ProRule" id="PRU10007"/>
    </source>
</evidence>
<dbReference type="InterPro" id="IPR016163">
    <property type="entry name" value="Ald_DH_C"/>
</dbReference>
<dbReference type="GO" id="GO:0016620">
    <property type="term" value="F:oxidoreductase activity, acting on the aldehyde or oxo group of donors, NAD or NADP as acceptor"/>
    <property type="evidence" value="ECO:0007669"/>
    <property type="project" value="InterPro"/>
</dbReference>
<dbReference type="PROSITE" id="PS00070">
    <property type="entry name" value="ALDEHYDE_DEHYDR_CYS"/>
    <property type="match status" value="1"/>
</dbReference>
<proteinExistence type="inferred from homology"/>
<dbReference type="EC" id="1.2.1.97" evidence="5"/>
<comment type="similarity">
    <text evidence="1 8">Belongs to the aldehyde dehydrogenase family.</text>
</comment>
<comment type="function">
    <text evidence="4">Part of the sulfo-TAL (or sulfo-SFT) pathway, a D-sulfoquinovose degradation pathway that produces sulfolactate (SL). Catalyzes the oxidation of 3-sulfolactaldehyde (SLA) to sulfolactate (SL).</text>
</comment>
<dbReference type="InterPro" id="IPR029510">
    <property type="entry name" value="Ald_DH_CS_GLU"/>
</dbReference>
<reference evidence="10 11" key="1">
    <citation type="journal article" date="2014" name="BMC Genomics">
        <title>Comparison of environmental and isolate Sulfobacillus genomes reveals diverse carbon, sulfur, nitrogen, and hydrogen metabolisms.</title>
        <authorList>
            <person name="Justice N.B."/>
            <person name="Norman A."/>
            <person name="Brown C.T."/>
            <person name="Singh A."/>
            <person name="Thomas B.C."/>
            <person name="Banfield J.F."/>
        </authorList>
    </citation>
    <scope>NUCLEOTIDE SEQUENCE [LARGE SCALE GENOMIC DNA]</scope>
    <source>
        <strain evidence="10">AMDSBA4</strain>
    </source>
</reference>
<dbReference type="Gene3D" id="3.40.605.10">
    <property type="entry name" value="Aldehyde Dehydrogenase, Chain A, domain 1"/>
    <property type="match status" value="1"/>
</dbReference>
<organism evidence="10 11">
    <name type="scientific">Sulfobacillus benefaciens</name>
    <dbReference type="NCBI Taxonomy" id="453960"/>
    <lineage>
        <taxon>Bacteria</taxon>
        <taxon>Bacillati</taxon>
        <taxon>Bacillota</taxon>
        <taxon>Clostridia</taxon>
        <taxon>Eubacteriales</taxon>
        <taxon>Clostridiales Family XVII. Incertae Sedis</taxon>
        <taxon>Sulfobacillus</taxon>
    </lineage>
</organism>
<evidence type="ECO:0000313" key="11">
    <source>
        <dbReference type="Proteomes" id="UP000242972"/>
    </source>
</evidence>
<feature type="active site" evidence="7">
    <location>
        <position position="250"/>
    </location>
</feature>
<comment type="catalytic activity">
    <reaction evidence="3">
        <text>(2S)-3-sulfolactaldehyde + NAD(+) + H2O = (2S)-3-sulfolactate + NADH + 2 H(+)</text>
        <dbReference type="Rhea" id="RHEA:47932"/>
        <dbReference type="ChEBI" id="CHEBI:15377"/>
        <dbReference type="ChEBI" id="CHEBI:15378"/>
        <dbReference type="ChEBI" id="CHEBI:57540"/>
        <dbReference type="ChEBI" id="CHEBI:57945"/>
        <dbReference type="ChEBI" id="CHEBI:61289"/>
        <dbReference type="ChEBI" id="CHEBI:90109"/>
        <dbReference type="EC" id="1.2.1.97"/>
    </reaction>
    <physiologicalReaction direction="left-to-right" evidence="3">
        <dbReference type="Rhea" id="RHEA:47933"/>
    </physiologicalReaction>
</comment>
<protein>
    <recommendedName>
        <fullName evidence="6">3-sulfolactaldehyde dehydrogenase</fullName>
        <ecNumber evidence="5">1.2.1.97</ecNumber>
    </recommendedName>
</protein>
<dbReference type="FunFam" id="3.40.605.10:FF:000007">
    <property type="entry name" value="NAD/NADP-dependent betaine aldehyde dehydrogenase"/>
    <property type="match status" value="1"/>
</dbReference>
<evidence type="ECO:0000256" key="4">
    <source>
        <dbReference type="ARBA" id="ARBA00054572"/>
    </source>
</evidence>
<feature type="domain" description="Aldehyde dehydrogenase" evidence="9">
    <location>
        <begin position="11"/>
        <end position="475"/>
    </location>
</feature>
<sequence>MAKELWVNGQWMEAEGRRHYTVLNPATETALEEVADASPADVDRAIHAAEEAFRSGVWSALPLSERSQRLENFAKLISQHAEELVHWESLQAGKTKKLVTYSDLPFAIDNLRFFAAVSRVLEGAATGEYNGAHTSWIRRQPIGVVAGITPWNYPLLIALWKIGPALAAGNTMVLKPAPETPITTLMLGPLAKEAGIPDGVLNIVTGRDGSVGHQLVVEPRVRMISFTGSTATGRTIMANAAPRVKRLHLELGGKAPAIVRADANIAAAARGIAVGALVNTGQDCTAATRAYVHRSVWDPFLSALTERFEATRLGDPLEMSTDIGPLVSARQRDKVQRYVDEAVAMGATLVIGGHATAVDGRGYYFEPTILTNVQQDWPIVQEEVFGPVLVVMPFDTDEEAVTLANDVAYGLASSVWTESFSAATILSKQLEFGEVWINDHLPLTSEMPHGGVKQSGYGQDLSLDALNDFTVVKHVMADTSGAAEKEWHFTVLGDPPNE</sequence>
<dbReference type="InterPro" id="IPR015590">
    <property type="entry name" value="Aldehyde_DH_dom"/>
</dbReference>
<dbReference type="Pfam" id="PF00171">
    <property type="entry name" value="Aldedh"/>
    <property type="match status" value="1"/>
</dbReference>
<evidence type="ECO:0000256" key="1">
    <source>
        <dbReference type="ARBA" id="ARBA00009986"/>
    </source>
</evidence>
<dbReference type="NCBIfam" id="NF010000">
    <property type="entry name" value="PRK13473.1"/>
    <property type="match status" value="1"/>
</dbReference>
<dbReference type="Gene3D" id="3.40.309.10">
    <property type="entry name" value="Aldehyde Dehydrogenase, Chain A, domain 2"/>
    <property type="match status" value="1"/>
</dbReference>
<evidence type="ECO:0000313" key="10">
    <source>
        <dbReference type="EMBL" id="PSR34009.1"/>
    </source>
</evidence>
<evidence type="ECO:0000259" key="9">
    <source>
        <dbReference type="Pfam" id="PF00171"/>
    </source>
</evidence>
<evidence type="ECO:0000256" key="2">
    <source>
        <dbReference type="ARBA" id="ARBA00023002"/>
    </source>
</evidence>
<dbReference type="FunFam" id="3.40.309.10:FF:000009">
    <property type="entry name" value="Aldehyde dehydrogenase A"/>
    <property type="match status" value="1"/>
</dbReference>
<evidence type="ECO:0000256" key="5">
    <source>
        <dbReference type="ARBA" id="ARBA00066984"/>
    </source>
</evidence>
<dbReference type="InterPro" id="IPR016162">
    <property type="entry name" value="Ald_DH_N"/>
</dbReference>
<dbReference type="SUPFAM" id="SSF53720">
    <property type="entry name" value="ALDH-like"/>
    <property type="match status" value="1"/>
</dbReference>
<keyword evidence="2 8" id="KW-0560">Oxidoreductase</keyword>
<dbReference type="InterPro" id="IPR016161">
    <property type="entry name" value="Ald_DH/histidinol_DH"/>
</dbReference>
<dbReference type="InterPro" id="IPR016160">
    <property type="entry name" value="Ald_DH_CS_CYS"/>
</dbReference>
<evidence type="ECO:0000256" key="6">
    <source>
        <dbReference type="ARBA" id="ARBA00067277"/>
    </source>
</evidence>
<comment type="caution">
    <text evidence="10">The sequence shown here is derived from an EMBL/GenBank/DDBJ whole genome shotgun (WGS) entry which is preliminary data.</text>
</comment>
<accession>A0A2T2XHP0</accession>
<dbReference type="PROSITE" id="PS00687">
    <property type="entry name" value="ALDEHYDE_DEHYDR_GLU"/>
    <property type="match status" value="1"/>
</dbReference>
<dbReference type="EMBL" id="PXYW01000013">
    <property type="protein sequence ID" value="PSR34009.1"/>
    <property type="molecule type" value="Genomic_DNA"/>
</dbReference>
<dbReference type="Proteomes" id="UP000242972">
    <property type="component" value="Unassembled WGS sequence"/>
</dbReference>
<gene>
    <name evidence="10" type="ORF">C7B46_07005</name>
</gene>